<protein>
    <recommendedName>
        <fullName evidence="1">Abortive phage infection protein C-terminal domain-containing protein</fullName>
    </recommendedName>
</protein>
<gene>
    <name evidence="2" type="ORF">METZ01_LOCUS513714</name>
</gene>
<feature type="domain" description="Abortive phage infection protein C-terminal" evidence="1">
    <location>
        <begin position="23"/>
        <end position="223"/>
    </location>
</feature>
<accession>A0A383EX51</accession>
<evidence type="ECO:0000313" key="2">
    <source>
        <dbReference type="EMBL" id="SVE60860.1"/>
    </source>
</evidence>
<organism evidence="2">
    <name type="scientific">marine metagenome</name>
    <dbReference type="NCBI Taxonomy" id="408172"/>
    <lineage>
        <taxon>unclassified sequences</taxon>
        <taxon>metagenomes</taxon>
        <taxon>ecological metagenomes</taxon>
    </lineage>
</organism>
<dbReference type="InterPro" id="IPR018891">
    <property type="entry name" value="AIPR_C"/>
</dbReference>
<proteinExistence type="predicted"/>
<dbReference type="Pfam" id="PF10592">
    <property type="entry name" value="AIPR"/>
    <property type="match status" value="1"/>
</dbReference>
<evidence type="ECO:0000259" key="1">
    <source>
        <dbReference type="Pfam" id="PF10592"/>
    </source>
</evidence>
<name>A0A383EX51_9ZZZZ</name>
<dbReference type="EMBL" id="UINC01229231">
    <property type="protein sequence ID" value="SVE60860.1"/>
    <property type="molecule type" value="Genomic_DNA"/>
</dbReference>
<reference evidence="2" key="1">
    <citation type="submission" date="2018-05" db="EMBL/GenBank/DDBJ databases">
        <authorList>
            <person name="Lanie J.A."/>
            <person name="Ng W.-L."/>
            <person name="Kazmierczak K.M."/>
            <person name="Andrzejewski T.M."/>
            <person name="Davidsen T.M."/>
            <person name="Wayne K.J."/>
            <person name="Tettelin H."/>
            <person name="Glass J.I."/>
            <person name="Rusch D."/>
            <person name="Podicherti R."/>
            <person name="Tsui H.-C.T."/>
            <person name="Winkler M.E."/>
        </authorList>
    </citation>
    <scope>NUCLEOTIDE SEQUENCE</scope>
</reference>
<dbReference type="AlphaFoldDB" id="A0A383EX51"/>
<feature type="non-terminal residue" evidence="2">
    <location>
        <position position="1"/>
    </location>
</feature>
<sequence>SYLLVMPGQILSDLYGFFGSRLLEQNVRCFLQARGKVNKGIRNTIINDPEMFFAFNNGITATAREVKTDTNGEGIFIKEISDFQIVNGGQTTASLFHTNLKDKASLGKVFVQIKLSVVQSDNSEETVQKISEYANTQNKVNAADFFSNHPFHIRMEEFARRILAPAKEGSAIDTKWFYERARGQYADAQSKFTPAQQKRFKLQNPKPQMFSKTDLGKFENVWD</sequence>